<comment type="caution">
    <text evidence="2">The sequence shown here is derived from an EMBL/GenBank/DDBJ whole genome shotgun (WGS) entry which is preliminary data.</text>
</comment>
<gene>
    <name evidence="2" type="ORF">D5H75_31755</name>
</gene>
<dbReference type="AlphaFoldDB" id="A0A3A4ABX3"/>
<proteinExistence type="predicted"/>
<dbReference type="EMBL" id="QZEY01000017">
    <property type="protein sequence ID" value="RJL24004.1"/>
    <property type="molecule type" value="Genomic_DNA"/>
</dbReference>
<name>A0A3A4ABX3_9ACTN</name>
<evidence type="ECO:0000313" key="3">
    <source>
        <dbReference type="Proteomes" id="UP000265768"/>
    </source>
</evidence>
<sequence length="75" mass="8187">MVARGSEGLPRRFADVNDVRRNMENVRPAQQVPASEVDRYVPPAVEKVGDFATDTMGSYSVGSSDDSDAGQYYSN</sequence>
<evidence type="ECO:0000256" key="1">
    <source>
        <dbReference type="SAM" id="MobiDB-lite"/>
    </source>
</evidence>
<dbReference type="Proteomes" id="UP000265768">
    <property type="component" value="Unassembled WGS sequence"/>
</dbReference>
<reference evidence="2 3" key="1">
    <citation type="submission" date="2018-09" db="EMBL/GenBank/DDBJ databases">
        <title>YIM 75507 draft genome.</title>
        <authorList>
            <person name="Tang S."/>
            <person name="Feng Y."/>
        </authorList>
    </citation>
    <scope>NUCLEOTIDE SEQUENCE [LARGE SCALE GENOMIC DNA]</scope>
    <source>
        <strain evidence="2 3">YIM 75507</strain>
    </source>
</reference>
<keyword evidence="3" id="KW-1185">Reference proteome</keyword>
<organism evidence="2 3">
    <name type="scientific">Bailinhaonella thermotolerans</name>
    <dbReference type="NCBI Taxonomy" id="1070861"/>
    <lineage>
        <taxon>Bacteria</taxon>
        <taxon>Bacillati</taxon>
        <taxon>Actinomycetota</taxon>
        <taxon>Actinomycetes</taxon>
        <taxon>Streptosporangiales</taxon>
        <taxon>Streptosporangiaceae</taxon>
        <taxon>Bailinhaonella</taxon>
    </lineage>
</organism>
<protein>
    <submittedName>
        <fullName evidence="2">Lasso RiPP family leader peptide-containing protein</fullName>
    </submittedName>
</protein>
<accession>A0A3A4ABX3</accession>
<dbReference type="NCBIfam" id="NF033521">
    <property type="entry name" value="lasso_leader_L3"/>
    <property type="match status" value="1"/>
</dbReference>
<evidence type="ECO:0000313" key="2">
    <source>
        <dbReference type="EMBL" id="RJL24004.1"/>
    </source>
</evidence>
<feature type="region of interest" description="Disordered" evidence="1">
    <location>
        <begin position="54"/>
        <end position="75"/>
    </location>
</feature>